<dbReference type="EMBL" id="BARU01016729">
    <property type="protein sequence ID" value="GAH51871.1"/>
    <property type="molecule type" value="Genomic_DNA"/>
</dbReference>
<evidence type="ECO:0000313" key="3">
    <source>
        <dbReference type="EMBL" id="GAH51871.1"/>
    </source>
</evidence>
<dbReference type="Gene3D" id="3.40.640.10">
    <property type="entry name" value="Type I PLP-dependent aspartate aminotransferase-like (Major domain)"/>
    <property type="match status" value="1"/>
</dbReference>
<dbReference type="PROSITE" id="PS00868">
    <property type="entry name" value="CYS_MET_METAB_PP"/>
    <property type="match status" value="1"/>
</dbReference>
<comment type="cofactor">
    <cofactor evidence="1">
        <name>pyridoxal 5'-phosphate</name>
        <dbReference type="ChEBI" id="CHEBI:597326"/>
    </cofactor>
</comment>
<dbReference type="GO" id="GO:0030170">
    <property type="term" value="F:pyridoxal phosphate binding"/>
    <property type="evidence" value="ECO:0007669"/>
    <property type="project" value="InterPro"/>
</dbReference>
<dbReference type="GO" id="GO:0016846">
    <property type="term" value="F:carbon-sulfur lyase activity"/>
    <property type="evidence" value="ECO:0007669"/>
    <property type="project" value="TreeGrafter"/>
</dbReference>
<dbReference type="InterPro" id="IPR015421">
    <property type="entry name" value="PyrdxlP-dep_Trfase_major"/>
</dbReference>
<protein>
    <recommendedName>
        <fullName evidence="4">Cystathionine gamma-synthase</fullName>
    </recommendedName>
</protein>
<evidence type="ECO:0008006" key="4">
    <source>
        <dbReference type="Google" id="ProtNLM"/>
    </source>
</evidence>
<dbReference type="PANTHER" id="PTHR11808">
    <property type="entry name" value="TRANS-SULFURATION ENZYME FAMILY MEMBER"/>
    <property type="match status" value="1"/>
</dbReference>
<evidence type="ECO:0000256" key="1">
    <source>
        <dbReference type="ARBA" id="ARBA00001933"/>
    </source>
</evidence>
<sequence length="57" mass="6331">KNNIPVAVDQTFATFYFQKPIELGVDISIYSTTKFIGGHSDAIFSSRIFNVGFESLV</sequence>
<gene>
    <name evidence="3" type="ORF">S03H2_27790</name>
</gene>
<evidence type="ECO:0000256" key="2">
    <source>
        <dbReference type="ARBA" id="ARBA00022898"/>
    </source>
</evidence>
<keyword evidence="2" id="KW-0663">Pyridoxal phosphate</keyword>
<dbReference type="GO" id="GO:0005737">
    <property type="term" value="C:cytoplasm"/>
    <property type="evidence" value="ECO:0007669"/>
    <property type="project" value="TreeGrafter"/>
</dbReference>
<dbReference type="InterPro" id="IPR015424">
    <property type="entry name" value="PyrdxlP-dep_Trfase"/>
</dbReference>
<dbReference type="Pfam" id="PF01053">
    <property type="entry name" value="Cys_Met_Meta_PP"/>
    <property type="match status" value="1"/>
</dbReference>
<dbReference type="SUPFAM" id="SSF53383">
    <property type="entry name" value="PLP-dependent transferases"/>
    <property type="match status" value="1"/>
</dbReference>
<dbReference type="GO" id="GO:0019346">
    <property type="term" value="P:transsulfuration"/>
    <property type="evidence" value="ECO:0007669"/>
    <property type="project" value="InterPro"/>
</dbReference>
<dbReference type="InterPro" id="IPR000277">
    <property type="entry name" value="Cys/Met-Metab_PyrdxlP-dep_enz"/>
</dbReference>
<comment type="caution">
    <text evidence="3">The sequence shown here is derived from an EMBL/GenBank/DDBJ whole genome shotgun (WGS) entry which is preliminary data.</text>
</comment>
<feature type="non-terminal residue" evidence="3">
    <location>
        <position position="1"/>
    </location>
</feature>
<reference evidence="3" key="1">
    <citation type="journal article" date="2014" name="Front. Microbiol.">
        <title>High frequency of phylogenetically diverse reductive dehalogenase-homologous genes in deep subseafloor sedimentary metagenomes.</title>
        <authorList>
            <person name="Kawai M."/>
            <person name="Futagami T."/>
            <person name="Toyoda A."/>
            <person name="Takaki Y."/>
            <person name="Nishi S."/>
            <person name="Hori S."/>
            <person name="Arai W."/>
            <person name="Tsubouchi T."/>
            <person name="Morono Y."/>
            <person name="Uchiyama I."/>
            <person name="Ito T."/>
            <person name="Fujiyama A."/>
            <person name="Inagaki F."/>
            <person name="Takami H."/>
        </authorList>
    </citation>
    <scope>NUCLEOTIDE SEQUENCE</scope>
    <source>
        <strain evidence="3">Expedition CK06-06</strain>
    </source>
</reference>
<accession>X1G1T3</accession>
<dbReference type="AlphaFoldDB" id="X1G1T3"/>
<name>X1G1T3_9ZZZZ</name>
<proteinExistence type="predicted"/>
<dbReference type="InterPro" id="IPR054542">
    <property type="entry name" value="Cys_met_metab_PP"/>
</dbReference>
<organism evidence="3">
    <name type="scientific">marine sediment metagenome</name>
    <dbReference type="NCBI Taxonomy" id="412755"/>
    <lineage>
        <taxon>unclassified sequences</taxon>
        <taxon>metagenomes</taxon>
        <taxon>ecological metagenomes</taxon>
    </lineage>
</organism>